<dbReference type="PANTHER" id="PTHR24559">
    <property type="entry name" value="TRANSPOSON TY3-I GAG-POL POLYPROTEIN"/>
    <property type="match status" value="1"/>
</dbReference>
<dbReference type="Pfam" id="PF24626">
    <property type="entry name" value="SH3_Tf2-1"/>
    <property type="match status" value="1"/>
</dbReference>
<dbReference type="PROSITE" id="PS50013">
    <property type="entry name" value="CHROMO_2"/>
    <property type="match status" value="1"/>
</dbReference>
<evidence type="ECO:0000313" key="3">
    <source>
        <dbReference type="Proteomes" id="UP001054821"/>
    </source>
</evidence>
<dbReference type="SUPFAM" id="SSF50630">
    <property type="entry name" value="Acid proteases"/>
    <property type="match status" value="1"/>
</dbReference>
<dbReference type="CDD" id="cd00303">
    <property type="entry name" value="retropepsin_like"/>
    <property type="match status" value="1"/>
</dbReference>
<dbReference type="InterPro" id="IPR043502">
    <property type="entry name" value="DNA/RNA_pol_sf"/>
</dbReference>
<accession>A0AAD4W6P5</accession>
<dbReference type="Gene3D" id="2.40.50.40">
    <property type="match status" value="1"/>
</dbReference>
<dbReference type="Proteomes" id="UP001054821">
    <property type="component" value="Chromosome 3"/>
</dbReference>
<proteinExistence type="predicted"/>
<dbReference type="Gene3D" id="2.40.70.10">
    <property type="entry name" value="Acid Proteases"/>
    <property type="match status" value="1"/>
</dbReference>
<dbReference type="CDD" id="cd01647">
    <property type="entry name" value="RT_LTR"/>
    <property type="match status" value="1"/>
</dbReference>
<feature type="domain" description="Chromo" evidence="1">
    <location>
        <begin position="714"/>
        <end position="764"/>
    </location>
</feature>
<protein>
    <recommendedName>
        <fullName evidence="1">Chromo domain-containing protein</fullName>
    </recommendedName>
</protein>
<dbReference type="Gene3D" id="3.10.10.10">
    <property type="entry name" value="HIV Type 1 Reverse Transcriptase, subunit A, domain 1"/>
    <property type="match status" value="1"/>
</dbReference>
<gene>
    <name evidence="2" type="ORF">L3X38_016842</name>
</gene>
<dbReference type="InterPro" id="IPR016197">
    <property type="entry name" value="Chromo-like_dom_sf"/>
</dbReference>
<organism evidence="2 3">
    <name type="scientific">Prunus dulcis</name>
    <name type="common">Almond</name>
    <name type="synonym">Amygdalus dulcis</name>
    <dbReference type="NCBI Taxonomy" id="3755"/>
    <lineage>
        <taxon>Eukaryota</taxon>
        <taxon>Viridiplantae</taxon>
        <taxon>Streptophyta</taxon>
        <taxon>Embryophyta</taxon>
        <taxon>Tracheophyta</taxon>
        <taxon>Spermatophyta</taxon>
        <taxon>Magnoliopsida</taxon>
        <taxon>eudicotyledons</taxon>
        <taxon>Gunneridae</taxon>
        <taxon>Pentapetalae</taxon>
        <taxon>rosids</taxon>
        <taxon>fabids</taxon>
        <taxon>Rosales</taxon>
        <taxon>Rosaceae</taxon>
        <taxon>Amygdaloideae</taxon>
        <taxon>Amygdaleae</taxon>
        <taxon>Prunus</taxon>
    </lineage>
</organism>
<dbReference type="CDD" id="cd00024">
    <property type="entry name" value="CD_CSD"/>
    <property type="match status" value="1"/>
</dbReference>
<dbReference type="EMBL" id="JAJFAZ020000003">
    <property type="protein sequence ID" value="KAI5337571.1"/>
    <property type="molecule type" value="Genomic_DNA"/>
</dbReference>
<keyword evidence="3" id="KW-1185">Reference proteome</keyword>
<comment type="caution">
    <text evidence="2">The sequence shown here is derived from an EMBL/GenBank/DDBJ whole genome shotgun (WGS) entry which is preliminary data.</text>
</comment>
<dbReference type="Pfam" id="PF08284">
    <property type="entry name" value="RVP_2"/>
    <property type="match status" value="1"/>
</dbReference>
<dbReference type="InterPro" id="IPR000953">
    <property type="entry name" value="Chromo/chromo_shadow_dom"/>
</dbReference>
<dbReference type="PANTHER" id="PTHR24559:SF450">
    <property type="entry name" value="RNA-DIRECTED DNA POLYMERASE HOMOLOG"/>
    <property type="match status" value="1"/>
</dbReference>
<dbReference type="InterPro" id="IPR021109">
    <property type="entry name" value="Peptidase_aspartic_dom_sf"/>
</dbReference>
<evidence type="ECO:0000259" key="1">
    <source>
        <dbReference type="PROSITE" id="PS50013"/>
    </source>
</evidence>
<dbReference type="AlphaFoldDB" id="A0AAD4W6P5"/>
<evidence type="ECO:0000313" key="2">
    <source>
        <dbReference type="EMBL" id="KAI5337571.1"/>
    </source>
</evidence>
<name>A0AAD4W6P5_PRUDU</name>
<dbReference type="SUPFAM" id="SSF56672">
    <property type="entry name" value="DNA/RNA polymerases"/>
    <property type="match status" value="1"/>
</dbReference>
<dbReference type="InterPro" id="IPR053134">
    <property type="entry name" value="RNA-dir_DNA_polymerase"/>
</dbReference>
<reference evidence="2 3" key="1">
    <citation type="journal article" date="2022" name="G3 (Bethesda)">
        <title>Whole-genome sequence and methylome profiling of the almond [Prunus dulcis (Mill.) D.A. Webb] cultivar 'Nonpareil'.</title>
        <authorList>
            <person name="D'Amico-Willman K.M."/>
            <person name="Ouma W.Z."/>
            <person name="Meulia T."/>
            <person name="Sideli G.M."/>
            <person name="Gradziel T.M."/>
            <person name="Fresnedo-Ramirez J."/>
        </authorList>
    </citation>
    <scope>NUCLEOTIDE SEQUENCE [LARGE SCALE GENOMIC DNA]</scope>
    <source>
        <strain evidence="2">Clone GOH B32 T37-40</strain>
    </source>
</reference>
<dbReference type="InterPro" id="IPR056924">
    <property type="entry name" value="SH3_Tf2-1"/>
</dbReference>
<dbReference type="SUPFAM" id="SSF54160">
    <property type="entry name" value="Chromo domain-like"/>
    <property type="match status" value="1"/>
</dbReference>
<sequence>MCLCPNLLPSYLSHPPTTLPQLSFTSATSPFTPIPTHSSRLLSQAEVQERRSEGLYFTCDEKYRPGHRCLKPKLALIGATVPDDDSSTLHNCHQELAPPEQGSINNVPIHIFIDFGATFNFLNLSLATRLGLPVDHSAPHTLYTATWEQLLTQGTTQNLSIQNQDYSFTSNFKLIPVAGCDLLLGAEWLETLGLIEWDFKNKIMRFHLGEHSYCLTGIHPSPTTVIDAKLMAQTLLVEQKGFLAQLIPCISDHDYTTTTAPPPALHHLLDTFSDLFNTSVALQPPRHIDHRIPLLPGSTHVNVRLYRYPHLQKSEIESLIHEMLAVGIIRSSASPYSSPVLLVKKNDGSWRLCVDYHALNAVTIKDRFPIPVQSLTPHQFLVMSFGLSNAPSTFQNSVADALSRRHELLPLLGISGPIFTYLNTIKEDCHKDPNKQLIIQRLCTNTPFNLRDFHGTIAPTSTRTCCLFLLSMIGVPKSSKNSMPLPRLAIRVTSALLNASNATLCGRVYALMSKNLSPPAIPANANTTKPSTLPVYCNLFQFQPLLGNLSLYSSRRSSNYTTCPNPSSMIGIRSFSTTSGNHFFSCRGPSSATLQLTIFSQMAKQRSSIAFWSNTSAVPLAKNPTLRPHGSMGRILSYRQHSVVFLLNHKLSSCFYGPYKIAARIGQVAYRLELPANSKIHLVFHISLLKPKLGTTSTANTQLPPMSSLGEQTWEPEAILERGLFKHRNAPLTKWLIKWKGYPASDATWKETQSIISHFPAFQP</sequence>